<feature type="compositionally biased region" description="Polar residues" evidence="6">
    <location>
        <begin position="226"/>
        <end position="245"/>
    </location>
</feature>
<dbReference type="SUPFAM" id="SSF52518">
    <property type="entry name" value="Thiamin diphosphate-binding fold (THDP-binding)"/>
    <property type="match status" value="2"/>
</dbReference>
<dbReference type="SUPFAM" id="SSF56112">
    <property type="entry name" value="Protein kinase-like (PK-like)"/>
    <property type="match status" value="1"/>
</dbReference>
<dbReference type="GO" id="GO:0016491">
    <property type="term" value="F:oxidoreductase activity"/>
    <property type="evidence" value="ECO:0007669"/>
    <property type="project" value="UniProtKB-KW"/>
</dbReference>
<dbReference type="InterPro" id="IPR002880">
    <property type="entry name" value="Pyrv_Fd/Flavodoxin_OxRdtase_N"/>
</dbReference>
<evidence type="ECO:0000256" key="4">
    <source>
        <dbReference type="ARBA" id="ARBA00023004"/>
    </source>
</evidence>
<dbReference type="FunFam" id="3.40.50.920:FF:000007">
    <property type="entry name" value="Pyruvate:ferredoxin (Flavodoxin) oxidoreductase"/>
    <property type="match status" value="1"/>
</dbReference>
<dbReference type="GO" id="GO:0005524">
    <property type="term" value="F:ATP binding"/>
    <property type="evidence" value="ECO:0007669"/>
    <property type="project" value="InterPro"/>
</dbReference>
<dbReference type="EMBL" id="CAJVPZ010003609">
    <property type="protein sequence ID" value="CAG8532979.1"/>
    <property type="molecule type" value="Genomic_DNA"/>
</dbReference>
<dbReference type="GO" id="GO:0046872">
    <property type="term" value="F:metal ion binding"/>
    <property type="evidence" value="ECO:0007669"/>
    <property type="project" value="UniProtKB-KW"/>
</dbReference>
<dbReference type="PANTHER" id="PTHR32154:SF0">
    <property type="entry name" value="PYRUVATE-FLAVODOXIN OXIDOREDUCTASE-RELATED"/>
    <property type="match status" value="1"/>
</dbReference>
<dbReference type="PROSITE" id="PS50902">
    <property type="entry name" value="FLAVODOXIN_LIKE"/>
    <property type="match status" value="1"/>
</dbReference>
<evidence type="ECO:0000256" key="3">
    <source>
        <dbReference type="ARBA" id="ARBA00023002"/>
    </source>
</evidence>
<sequence length="1024" mass="114548">MTRLETAVASIAFSTSNVVYIIEPNNPKSSNFLTSRSTATIELSKFQKQEKKNIFNEITEIEILSSNADPFSHLHSSISKGSLTSLYIPSALSNDVLIPAIPHLYKLSNGRCAALVIHIAIDRDKVKNIEDYTDVMTLRQTGCALLHSTGIQETLDIALIAHSIAIKTGVPVIHFFDRDCAQSTKKSKQLVHLDNIIEKFIEEVDITKYRDLLKTAKKKDEHYFRSSDSSVPNDKSTNESTNGSDSRLVHNHIDFFSTVENIFTQFRQETSRSYGSLEFIGDPNSKLLIITLGSGSFYLKKATNKNSKVCIIRIRVYRPWSENHFLTNIPKTIQKVAVLEQVVARTTKWTPLYLDVVSAFQNRALWSGEAPAIISGKYGTFDEESINTNVTSLFESLESGELRQNFIVGNDDSTSQQLNGVNGHSTHIIEAPNIEKPYLKMLEEVFKDRLYIANSGHSNIVKPTPEFAFGVLIAKLQKRAQFADLVARAVKDTSVSIQEPLLKALSQWLLYQDDAEKSKKFGDEAIESLSKVHDSHTILSEIYNQKDEFTKSSQWIIGSDAWTYDIGGSGVHHVISSGKDINILIIDSQPYTTRAAADPEKRKKDIGLYAMNYGDVYVASVAIYSSYTQVLHALMEAEKFKGPSIVLAYMPYYNENDSSITVLKETKLAVDSGYWSLYRWNPALEKEGKEAFTLDSEKIKQELKDFLDKENLLTQLTRSKPELSTNLTNSLESEIKLRQKSFALSAYEKLLGGLTGPPLLILFGSDNGNAEGLAKRLHSGAKARGVNSRCMPMDDYPIEDIASEKNIVFVVCTAGQGEFPQNAREFWKTISTTTDISFSETQYAVFGLGDSKYWPREEDIIYYNKPGRDLDVRLEILGGKRLLNLGLGDDQDADGYETEFQAWEPEFWKALGVELLGAVVAEKKKTDDDMKVESNYLRGTISEGLEDTSTGALCERDTKLTKFHGIYGAMPYIAPEVLQGNPYIQALDIYSFGVIMTEIAIGKRSFDGDPFYIGLPLRIVNESG</sequence>
<dbReference type="InterPro" id="IPR001094">
    <property type="entry name" value="Flavdoxin-like"/>
</dbReference>
<evidence type="ECO:0000256" key="5">
    <source>
        <dbReference type="ARBA" id="ARBA00023014"/>
    </source>
</evidence>
<evidence type="ECO:0000259" key="8">
    <source>
        <dbReference type="PROSITE" id="PS50902"/>
    </source>
</evidence>
<proteinExistence type="predicted"/>
<name>A0A9N9ALB3_9GLOM</name>
<dbReference type="InterPro" id="IPR029061">
    <property type="entry name" value="THDP-binding"/>
</dbReference>
<keyword evidence="2" id="KW-0479">Metal-binding</keyword>
<keyword evidence="3" id="KW-0560">Oxidoreductase</keyword>
<dbReference type="InterPro" id="IPR000719">
    <property type="entry name" value="Prot_kinase_dom"/>
</dbReference>
<evidence type="ECO:0000259" key="7">
    <source>
        <dbReference type="PROSITE" id="PS50011"/>
    </source>
</evidence>
<dbReference type="PRINTS" id="PR00369">
    <property type="entry name" value="FLAVODOXIN"/>
</dbReference>
<dbReference type="PANTHER" id="PTHR32154">
    <property type="entry name" value="PYRUVATE-FLAVODOXIN OXIDOREDUCTASE-RELATED"/>
    <property type="match status" value="1"/>
</dbReference>
<dbReference type="Gene3D" id="3.40.50.360">
    <property type="match status" value="1"/>
</dbReference>
<dbReference type="OrthoDB" id="1688044at2759"/>
<dbReference type="SUPFAM" id="SSF52922">
    <property type="entry name" value="TK C-terminal domain-like"/>
    <property type="match status" value="1"/>
</dbReference>
<protein>
    <submittedName>
        <fullName evidence="9">12161_t:CDS:1</fullName>
    </submittedName>
</protein>
<dbReference type="Gene3D" id="3.40.50.920">
    <property type="match status" value="1"/>
</dbReference>
<keyword evidence="5" id="KW-0411">Iron-sulfur</keyword>
<dbReference type="GO" id="GO:0051539">
    <property type="term" value="F:4 iron, 4 sulfur cluster binding"/>
    <property type="evidence" value="ECO:0007669"/>
    <property type="project" value="UniProtKB-KW"/>
</dbReference>
<evidence type="ECO:0000313" key="9">
    <source>
        <dbReference type="EMBL" id="CAG8532979.1"/>
    </source>
</evidence>
<dbReference type="GO" id="GO:0006979">
    <property type="term" value="P:response to oxidative stress"/>
    <property type="evidence" value="ECO:0007669"/>
    <property type="project" value="TreeGrafter"/>
</dbReference>
<keyword evidence="4" id="KW-0408">Iron</keyword>
<evidence type="ECO:0000313" key="10">
    <source>
        <dbReference type="Proteomes" id="UP000789396"/>
    </source>
</evidence>
<organism evidence="9 10">
    <name type="scientific">Racocetra fulgida</name>
    <dbReference type="NCBI Taxonomy" id="60492"/>
    <lineage>
        <taxon>Eukaryota</taxon>
        <taxon>Fungi</taxon>
        <taxon>Fungi incertae sedis</taxon>
        <taxon>Mucoromycota</taxon>
        <taxon>Glomeromycotina</taxon>
        <taxon>Glomeromycetes</taxon>
        <taxon>Diversisporales</taxon>
        <taxon>Gigasporaceae</taxon>
        <taxon>Racocetra</taxon>
    </lineage>
</organism>
<evidence type="ECO:0000256" key="1">
    <source>
        <dbReference type="ARBA" id="ARBA00022485"/>
    </source>
</evidence>
<keyword evidence="1" id="KW-0004">4Fe-4S</keyword>
<dbReference type="Pfam" id="PF00258">
    <property type="entry name" value="Flavodoxin_1"/>
    <property type="match status" value="1"/>
</dbReference>
<dbReference type="Gene3D" id="1.10.510.10">
    <property type="entry name" value="Transferase(Phosphotransferase) domain 1"/>
    <property type="match status" value="1"/>
</dbReference>
<dbReference type="SUPFAM" id="SSF52218">
    <property type="entry name" value="Flavoproteins"/>
    <property type="match status" value="1"/>
</dbReference>
<dbReference type="FunFam" id="3.40.50.970:FF:000051">
    <property type="entry name" value="Sulfite reductase beta subunit"/>
    <property type="match status" value="1"/>
</dbReference>
<dbReference type="FunFam" id="3.40.50.360:FF:000016">
    <property type="entry name" value="Sulfite reductase subunit beta"/>
    <property type="match status" value="1"/>
</dbReference>
<dbReference type="InterPro" id="IPR050722">
    <property type="entry name" value="Pyruvate:ferred/Flavod_OxRd"/>
</dbReference>
<feature type="domain" description="Flavodoxin-like" evidence="8">
    <location>
        <begin position="759"/>
        <end position="908"/>
    </location>
</feature>
<accession>A0A9N9ALB3</accession>
<dbReference type="Gene3D" id="3.40.50.970">
    <property type="match status" value="2"/>
</dbReference>
<dbReference type="InterPro" id="IPR011009">
    <property type="entry name" value="Kinase-like_dom_sf"/>
</dbReference>
<keyword evidence="10" id="KW-1185">Reference proteome</keyword>
<comment type="caution">
    <text evidence="9">The sequence shown here is derived from an EMBL/GenBank/DDBJ whole genome shotgun (WGS) entry which is preliminary data.</text>
</comment>
<feature type="domain" description="Protein kinase" evidence="7">
    <location>
        <begin position="681"/>
        <end position="1024"/>
    </location>
</feature>
<reference evidence="9" key="1">
    <citation type="submission" date="2021-06" db="EMBL/GenBank/DDBJ databases">
        <authorList>
            <person name="Kallberg Y."/>
            <person name="Tangrot J."/>
            <person name="Rosling A."/>
        </authorList>
    </citation>
    <scope>NUCLEOTIDE SEQUENCE</scope>
    <source>
        <strain evidence="9">IN212</strain>
    </source>
</reference>
<dbReference type="PROSITE" id="PS50011">
    <property type="entry name" value="PROTEIN_KINASE_DOM"/>
    <property type="match status" value="1"/>
</dbReference>
<gene>
    <name evidence="9" type="ORF">RFULGI_LOCUS3876</name>
</gene>
<dbReference type="Proteomes" id="UP000789396">
    <property type="component" value="Unassembled WGS sequence"/>
</dbReference>
<dbReference type="AlphaFoldDB" id="A0A9N9ALB3"/>
<dbReference type="GO" id="GO:0004672">
    <property type="term" value="F:protein kinase activity"/>
    <property type="evidence" value="ECO:0007669"/>
    <property type="project" value="InterPro"/>
</dbReference>
<feature type="region of interest" description="Disordered" evidence="6">
    <location>
        <begin position="224"/>
        <end position="245"/>
    </location>
</feature>
<dbReference type="GO" id="GO:0010181">
    <property type="term" value="F:FMN binding"/>
    <property type="evidence" value="ECO:0007669"/>
    <property type="project" value="InterPro"/>
</dbReference>
<dbReference type="InterPro" id="IPR008254">
    <property type="entry name" value="Flavodoxin/NO_synth"/>
</dbReference>
<evidence type="ECO:0000256" key="6">
    <source>
        <dbReference type="SAM" id="MobiDB-lite"/>
    </source>
</evidence>
<evidence type="ECO:0000256" key="2">
    <source>
        <dbReference type="ARBA" id="ARBA00022723"/>
    </source>
</evidence>
<dbReference type="InterPro" id="IPR029039">
    <property type="entry name" value="Flavoprotein-like_sf"/>
</dbReference>
<dbReference type="Pfam" id="PF01855">
    <property type="entry name" value="POR_N"/>
    <property type="match status" value="1"/>
</dbReference>
<dbReference type="InterPro" id="IPR009014">
    <property type="entry name" value="Transketo_C/PFOR_II"/>
</dbReference>